<dbReference type="PANTHER" id="PTHR42832:SF3">
    <property type="entry name" value="L-GLUTAMINE--4-(METHYLSULFANYL)-2-OXOBUTANOATE AMINOTRANSFERASE"/>
    <property type="match status" value="1"/>
</dbReference>
<evidence type="ECO:0000256" key="3">
    <source>
        <dbReference type="ARBA" id="ARBA00022679"/>
    </source>
</evidence>
<dbReference type="CDD" id="cd00609">
    <property type="entry name" value="AAT_like"/>
    <property type="match status" value="1"/>
</dbReference>
<gene>
    <name evidence="5" type="ORF">UFOPK3164_01518</name>
    <name evidence="6" type="ORF">UFOPK3427_00171</name>
    <name evidence="7" type="ORF">UFOPK4112_01070</name>
</gene>
<reference evidence="5" key="1">
    <citation type="submission" date="2020-05" db="EMBL/GenBank/DDBJ databases">
        <authorList>
            <person name="Chiriac C."/>
            <person name="Salcher M."/>
            <person name="Ghai R."/>
            <person name="Kavagutti S V."/>
        </authorList>
    </citation>
    <scope>NUCLEOTIDE SEQUENCE</scope>
</reference>
<dbReference type="PROSITE" id="PS00105">
    <property type="entry name" value="AA_TRANSFER_CLASS_1"/>
    <property type="match status" value="1"/>
</dbReference>
<evidence type="ECO:0000256" key="2">
    <source>
        <dbReference type="ARBA" id="ARBA00022576"/>
    </source>
</evidence>
<dbReference type="Gene3D" id="3.40.640.10">
    <property type="entry name" value="Type I PLP-dependent aspartate aminotransferase-like (Major domain)"/>
    <property type="match status" value="1"/>
</dbReference>
<evidence type="ECO:0000259" key="4">
    <source>
        <dbReference type="Pfam" id="PF00155"/>
    </source>
</evidence>
<dbReference type="InterPro" id="IPR050881">
    <property type="entry name" value="LL-DAP_aminotransferase"/>
</dbReference>
<evidence type="ECO:0000313" key="5">
    <source>
        <dbReference type="EMBL" id="CAB4833691.1"/>
    </source>
</evidence>
<evidence type="ECO:0000256" key="1">
    <source>
        <dbReference type="ARBA" id="ARBA00001933"/>
    </source>
</evidence>
<protein>
    <submittedName>
        <fullName evidence="5">Unannotated protein</fullName>
    </submittedName>
</protein>
<dbReference type="SUPFAM" id="SSF53383">
    <property type="entry name" value="PLP-dependent transferases"/>
    <property type="match status" value="1"/>
</dbReference>
<dbReference type="Pfam" id="PF00155">
    <property type="entry name" value="Aminotran_1_2"/>
    <property type="match status" value="1"/>
</dbReference>
<keyword evidence="2" id="KW-0032">Aminotransferase</keyword>
<evidence type="ECO:0000313" key="7">
    <source>
        <dbReference type="EMBL" id="CAB5023687.1"/>
    </source>
</evidence>
<organism evidence="5">
    <name type="scientific">freshwater metagenome</name>
    <dbReference type="NCBI Taxonomy" id="449393"/>
    <lineage>
        <taxon>unclassified sequences</taxon>
        <taxon>metagenomes</taxon>
        <taxon>ecological metagenomes</taxon>
    </lineage>
</organism>
<dbReference type="EMBL" id="CAFBPM010000009">
    <property type="protein sequence ID" value="CAB5023687.1"/>
    <property type="molecule type" value="Genomic_DNA"/>
</dbReference>
<dbReference type="GO" id="GO:0030170">
    <property type="term" value="F:pyridoxal phosphate binding"/>
    <property type="evidence" value="ECO:0007669"/>
    <property type="project" value="InterPro"/>
</dbReference>
<dbReference type="InterPro" id="IPR004838">
    <property type="entry name" value="NHTrfase_class1_PyrdxlP-BS"/>
</dbReference>
<dbReference type="AlphaFoldDB" id="A0A6J7AL91"/>
<comment type="cofactor">
    <cofactor evidence="1">
        <name>pyridoxal 5'-phosphate</name>
        <dbReference type="ChEBI" id="CHEBI:597326"/>
    </cofactor>
</comment>
<name>A0A6J7AL91_9ZZZZ</name>
<accession>A0A6J7AL91</accession>
<dbReference type="Gene3D" id="3.90.1150.10">
    <property type="entry name" value="Aspartate Aminotransferase, domain 1"/>
    <property type="match status" value="1"/>
</dbReference>
<dbReference type="InterPro" id="IPR004839">
    <property type="entry name" value="Aminotransferase_I/II_large"/>
</dbReference>
<evidence type="ECO:0000313" key="6">
    <source>
        <dbReference type="EMBL" id="CAB4860757.1"/>
    </source>
</evidence>
<feature type="domain" description="Aminotransferase class I/classII large" evidence="4">
    <location>
        <begin position="32"/>
        <end position="367"/>
    </location>
</feature>
<proteinExistence type="predicted"/>
<dbReference type="PANTHER" id="PTHR42832">
    <property type="entry name" value="AMINO ACID AMINOTRANSFERASE"/>
    <property type="match status" value="1"/>
</dbReference>
<dbReference type="InterPro" id="IPR015421">
    <property type="entry name" value="PyrdxlP-dep_Trfase_major"/>
</dbReference>
<dbReference type="InterPro" id="IPR015422">
    <property type="entry name" value="PyrdxlP-dep_Trfase_small"/>
</dbReference>
<sequence>MTQPGFQPPPYPYERLSGLRALAESLDGGLVDCSIGTPCDPPSEEVIHALASSGLERGYPTSAGSNDLREAAQRWMRRRFSIAVPTSAIGACIGTKEFVGSTAQYLALRRPEKKVVLFPDISYPTYAMGATLAGLTPVAVPTERGRLRLEDVDEGTAENALMVWSNSPSNPTGDLDDLAALATWGRAHGVPVFSDECYAEFTWSDRPRTVLERGLEGLVAVHSLSKRSNLAGMRLGFYAGDEAIVEYLRSVRQHAGLMVPGPVQFAGVVALDDDDQVATQRVRYAERLALMVDALRNIGYDAHLPAGTFYLWVKAPQRLGDGWALAHELAERGGMLVSPGDLYGPQGADYVRVAVVQPTERLELVAARLLATG</sequence>
<dbReference type="EMBL" id="CAFBLT010000001">
    <property type="protein sequence ID" value="CAB4860757.1"/>
    <property type="molecule type" value="Genomic_DNA"/>
</dbReference>
<dbReference type="GO" id="GO:0008483">
    <property type="term" value="F:transaminase activity"/>
    <property type="evidence" value="ECO:0007669"/>
    <property type="project" value="UniProtKB-KW"/>
</dbReference>
<dbReference type="EMBL" id="CAFABE010000099">
    <property type="protein sequence ID" value="CAB4833691.1"/>
    <property type="molecule type" value="Genomic_DNA"/>
</dbReference>
<dbReference type="InterPro" id="IPR015424">
    <property type="entry name" value="PyrdxlP-dep_Trfase"/>
</dbReference>
<keyword evidence="3" id="KW-0808">Transferase</keyword>